<feature type="transmembrane region" description="Helical" evidence="1">
    <location>
        <begin position="88"/>
        <end position="112"/>
    </location>
</feature>
<keyword evidence="3" id="KW-1185">Reference proteome</keyword>
<evidence type="ECO:0000256" key="1">
    <source>
        <dbReference type="SAM" id="Phobius"/>
    </source>
</evidence>
<gene>
    <name evidence="2" type="ORF">HGB48_01250</name>
</gene>
<keyword evidence="1" id="KW-0812">Transmembrane</keyword>
<feature type="transmembrane region" description="Helical" evidence="1">
    <location>
        <begin position="139"/>
        <end position="158"/>
    </location>
</feature>
<keyword evidence="1" id="KW-1133">Transmembrane helix</keyword>
<dbReference type="RefSeq" id="WP_083946516.1">
    <property type="nucleotide sequence ID" value="NZ_JAAXPI010000001.1"/>
</dbReference>
<proteinExistence type="predicted"/>
<evidence type="ECO:0000313" key="3">
    <source>
        <dbReference type="Proteomes" id="UP000579250"/>
    </source>
</evidence>
<name>A0A846YUT9_9ACTN</name>
<protein>
    <submittedName>
        <fullName evidence="2">Uncharacterized protein</fullName>
    </submittedName>
</protein>
<dbReference type="EMBL" id="JAAXPI010000001">
    <property type="protein sequence ID" value="NKZ02392.1"/>
    <property type="molecule type" value="Genomic_DNA"/>
</dbReference>
<organism evidence="2 3">
    <name type="scientific">Actinomadura latina</name>
    <dbReference type="NCBI Taxonomy" id="163603"/>
    <lineage>
        <taxon>Bacteria</taxon>
        <taxon>Bacillati</taxon>
        <taxon>Actinomycetota</taxon>
        <taxon>Actinomycetes</taxon>
        <taxon>Streptosporangiales</taxon>
        <taxon>Thermomonosporaceae</taxon>
        <taxon>Actinomadura</taxon>
    </lineage>
</organism>
<dbReference type="AlphaFoldDB" id="A0A846YUT9"/>
<sequence>MLVTLVAAVFGGLVQALLPFSARAGVFGLAALAVLLRESGLVKLPVPENKRLVPEEVQHRGRLAGPIQFGFEMGTGMRTYSPSALPHLVLLAVVLVLPFPGALATGVGFALARWIMPAASIGHGADGAWEDRWIAHRGLLAAGTALGVLVTLGTGIVMTPW</sequence>
<comment type="caution">
    <text evidence="2">The sequence shown here is derived from an EMBL/GenBank/DDBJ whole genome shotgun (WGS) entry which is preliminary data.</text>
</comment>
<dbReference type="Proteomes" id="UP000579250">
    <property type="component" value="Unassembled WGS sequence"/>
</dbReference>
<reference evidence="2 3" key="1">
    <citation type="submission" date="2020-04" db="EMBL/GenBank/DDBJ databases">
        <title>MicrobeNet Type strains.</title>
        <authorList>
            <person name="Nicholson A.C."/>
        </authorList>
    </citation>
    <scope>NUCLEOTIDE SEQUENCE [LARGE SCALE GENOMIC DNA]</scope>
    <source>
        <strain evidence="2 3">ATCC BAA-277</strain>
    </source>
</reference>
<keyword evidence="1" id="KW-0472">Membrane</keyword>
<accession>A0A846YUT9</accession>
<evidence type="ECO:0000313" key="2">
    <source>
        <dbReference type="EMBL" id="NKZ02392.1"/>
    </source>
</evidence>